<dbReference type="AlphaFoldDB" id="A0A3E1NHS8"/>
<organism evidence="1 2">
    <name type="scientific">Deminuibacter soli</name>
    <dbReference type="NCBI Taxonomy" id="2291815"/>
    <lineage>
        <taxon>Bacteria</taxon>
        <taxon>Pseudomonadati</taxon>
        <taxon>Bacteroidota</taxon>
        <taxon>Chitinophagia</taxon>
        <taxon>Chitinophagales</taxon>
        <taxon>Chitinophagaceae</taxon>
        <taxon>Deminuibacter</taxon>
    </lineage>
</organism>
<gene>
    <name evidence="1" type="ORF">DXN05_15910</name>
</gene>
<dbReference type="EMBL" id="QTJU01000005">
    <property type="protein sequence ID" value="RFM27495.1"/>
    <property type="molecule type" value="Genomic_DNA"/>
</dbReference>
<sequence length="125" mass="14485">MLKNRYLLSLLFAFCACNDMWLDKRMQIVDDIYLIQMNGDGIRIGKRKGESDYIPILQSSISALYKNENLLYAKANPETKDADTIYYVITYKELSDSSSVRQVNAQQYDSLRKGLKELILTGKWQ</sequence>
<dbReference type="RefSeq" id="WP_116848254.1">
    <property type="nucleotide sequence ID" value="NZ_QTJU01000005.1"/>
</dbReference>
<name>A0A3E1NHS8_9BACT</name>
<proteinExistence type="predicted"/>
<protein>
    <recommendedName>
        <fullName evidence="3">DUF3997 domain-containing protein</fullName>
    </recommendedName>
</protein>
<evidence type="ECO:0000313" key="2">
    <source>
        <dbReference type="Proteomes" id="UP000261284"/>
    </source>
</evidence>
<accession>A0A3E1NHS8</accession>
<evidence type="ECO:0000313" key="1">
    <source>
        <dbReference type="EMBL" id="RFM27495.1"/>
    </source>
</evidence>
<dbReference type="Proteomes" id="UP000261284">
    <property type="component" value="Unassembled WGS sequence"/>
</dbReference>
<reference evidence="1 2" key="1">
    <citation type="submission" date="2018-08" db="EMBL/GenBank/DDBJ databases">
        <title>Chitinophagaceae sp. K23C18032701, a novel bacterium isolated from forest soil.</title>
        <authorList>
            <person name="Wang C."/>
        </authorList>
    </citation>
    <scope>NUCLEOTIDE SEQUENCE [LARGE SCALE GENOMIC DNA]</scope>
    <source>
        <strain evidence="1 2">K23C18032701</strain>
    </source>
</reference>
<comment type="caution">
    <text evidence="1">The sequence shown here is derived from an EMBL/GenBank/DDBJ whole genome shotgun (WGS) entry which is preliminary data.</text>
</comment>
<evidence type="ECO:0008006" key="3">
    <source>
        <dbReference type="Google" id="ProtNLM"/>
    </source>
</evidence>
<keyword evidence="2" id="KW-1185">Reference proteome</keyword>
<dbReference type="PROSITE" id="PS51257">
    <property type="entry name" value="PROKAR_LIPOPROTEIN"/>
    <property type="match status" value="1"/>
</dbReference>